<dbReference type="EMBL" id="QBLH01000372">
    <property type="protein sequence ID" value="TGZ56210.1"/>
    <property type="molecule type" value="Genomic_DNA"/>
</dbReference>
<dbReference type="AlphaFoldDB" id="A0A4S2L152"/>
<proteinExistence type="predicted"/>
<evidence type="ECO:0000313" key="3">
    <source>
        <dbReference type="Proteomes" id="UP000310200"/>
    </source>
</evidence>
<name>A0A4S2L152_9HYME</name>
<gene>
    <name evidence="2" type="ORF">DBV15_01699</name>
</gene>
<reference evidence="2 3" key="1">
    <citation type="journal article" date="2019" name="Philos. Trans. R. Soc. Lond., B, Biol. Sci.">
        <title>Ant behaviour and brain gene expression of defending hosts depend on the ecological success of the intruding social parasite.</title>
        <authorList>
            <person name="Kaur R."/>
            <person name="Stoldt M."/>
            <person name="Jongepier E."/>
            <person name="Feldmeyer B."/>
            <person name="Menzel F."/>
            <person name="Bornberg-Bauer E."/>
            <person name="Foitzik S."/>
        </authorList>
    </citation>
    <scope>NUCLEOTIDE SEQUENCE [LARGE SCALE GENOMIC DNA]</scope>
    <source>
        <tissue evidence="2">Whole body</tissue>
    </source>
</reference>
<keyword evidence="3" id="KW-1185">Reference proteome</keyword>
<protein>
    <submittedName>
        <fullName evidence="2">Uncharacterized protein</fullName>
    </submittedName>
</protein>
<feature type="region of interest" description="Disordered" evidence="1">
    <location>
        <begin position="1"/>
        <end position="24"/>
    </location>
</feature>
<dbReference type="Proteomes" id="UP000310200">
    <property type="component" value="Unassembled WGS sequence"/>
</dbReference>
<sequence>MEGKNCERTTAEGPSRPEFSVFPGRKHDIERRICNSSCPGLGNRHDKVAEDTDIKGEGEVIPRRSSEMPEN</sequence>
<feature type="compositionally biased region" description="Basic and acidic residues" evidence="1">
    <location>
        <begin position="1"/>
        <end position="10"/>
    </location>
</feature>
<organism evidence="2 3">
    <name type="scientific">Temnothorax longispinosus</name>
    <dbReference type="NCBI Taxonomy" id="300112"/>
    <lineage>
        <taxon>Eukaryota</taxon>
        <taxon>Metazoa</taxon>
        <taxon>Ecdysozoa</taxon>
        <taxon>Arthropoda</taxon>
        <taxon>Hexapoda</taxon>
        <taxon>Insecta</taxon>
        <taxon>Pterygota</taxon>
        <taxon>Neoptera</taxon>
        <taxon>Endopterygota</taxon>
        <taxon>Hymenoptera</taxon>
        <taxon>Apocrita</taxon>
        <taxon>Aculeata</taxon>
        <taxon>Formicoidea</taxon>
        <taxon>Formicidae</taxon>
        <taxon>Myrmicinae</taxon>
        <taxon>Temnothorax</taxon>
    </lineage>
</organism>
<comment type="caution">
    <text evidence="2">The sequence shown here is derived from an EMBL/GenBank/DDBJ whole genome shotgun (WGS) entry which is preliminary data.</text>
</comment>
<feature type="region of interest" description="Disordered" evidence="1">
    <location>
        <begin position="40"/>
        <end position="71"/>
    </location>
</feature>
<accession>A0A4S2L152</accession>
<evidence type="ECO:0000256" key="1">
    <source>
        <dbReference type="SAM" id="MobiDB-lite"/>
    </source>
</evidence>
<feature type="compositionally biased region" description="Basic and acidic residues" evidence="1">
    <location>
        <begin position="43"/>
        <end position="71"/>
    </location>
</feature>
<evidence type="ECO:0000313" key="2">
    <source>
        <dbReference type="EMBL" id="TGZ56210.1"/>
    </source>
</evidence>